<evidence type="ECO:0000313" key="2">
    <source>
        <dbReference type="Proteomes" id="UP001160148"/>
    </source>
</evidence>
<protein>
    <recommendedName>
        <fullName evidence="3">LAGLIDADG homing endonuclease</fullName>
    </recommendedName>
</protein>
<keyword evidence="2" id="KW-1185">Reference proteome</keyword>
<proteinExistence type="predicted"/>
<dbReference type="Proteomes" id="UP001160148">
    <property type="component" value="Unassembled WGS sequence"/>
</dbReference>
<name>A0AAV0WQK1_9HEMI</name>
<accession>A0AAV0WQK1</accession>
<dbReference type="AlphaFoldDB" id="A0AAV0WQK1"/>
<sequence>MKTADGNWINNEVLKFQSKYSVKQVFTQTQELLLFEYMVKCSKINYGLTTKQIRKLAHDYAIGCNIEVPPSWNLFLISGIDWFSGFMPRHLDLAIRKPVVDFDHQNYVVSFLKKKKQVAHLFTMIKTI</sequence>
<organism evidence="1 2">
    <name type="scientific">Macrosiphum euphorbiae</name>
    <name type="common">potato aphid</name>
    <dbReference type="NCBI Taxonomy" id="13131"/>
    <lineage>
        <taxon>Eukaryota</taxon>
        <taxon>Metazoa</taxon>
        <taxon>Ecdysozoa</taxon>
        <taxon>Arthropoda</taxon>
        <taxon>Hexapoda</taxon>
        <taxon>Insecta</taxon>
        <taxon>Pterygota</taxon>
        <taxon>Neoptera</taxon>
        <taxon>Paraneoptera</taxon>
        <taxon>Hemiptera</taxon>
        <taxon>Sternorrhyncha</taxon>
        <taxon>Aphidomorpha</taxon>
        <taxon>Aphidoidea</taxon>
        <taxon>Aphididae</taxon>
        <taxon>Macrosiphini</taxon>
        <taxon>Macrosiphum</taxon>
    </lineage>
</organism>
<gene>
    <name evidence="1" type="ORF">MEUPH1_LOCUS13339</name>
</gene>
<evidence type="ECO:0000313" key="1">
    <source>
        <dbReference type="EMBL" id="CAI6357746.1"/>
    </source>
</evidence>
<evidence type="ECO:0008006" key="3">
    <source>
        <dbReference type="Google" id="ProtNLM"/>
    </source>
</evidence>
<comment type="caution">
    <text evidence="1">The sequence shown here is derived from an EMBL/GenBank/DDBJ whole genome shotgun (WGS) entry which is preliminary data.</text>
</comment>
<reference evidence="1 2" key="1">
    <citation type="submission" date="2023-01" db="EMBL/GenBank/DDBJ databases">
        <authorList>
            <person name="Whitehead M."/>
        </authorList>
    </citation>
    <scope>NUCLEOTIDE SEQUENCE [LARGE SCALE GENOMIC DNA]</scope>
</reference>
<dbReference type="EMBL" id="CARXXK010000002">
    <property type="protein sequence ID" value="CAI6357746.1"/>
    <property type="molecule type" value="Genomic_DNA"/>
</dbReference>